<comment type="catalytic activity">
    <reaction evidence="6">
        <text>3-phenylpyruvate = enol-phenylpyruvate</text>
        <dbReference type="Rhea" id="RHEA:17097"/>
        <dbReference type="ChEBI" id="CHEBI:16815"/>
        <dbReference type="ChEBI" id="CHEBI:18005"/>
        <dbReference type="EC" id="5.3.2.1"/>
    </reaction>
</comment>
<dbReference type="GO" id="GO:0005576">
    <property type="term" value="C:extracellular region"/>
    <property type="evidence" value="ECO:0007669"/>
    <property type="project" value="UniProtKB-SubCell"/>
</dbReference>
<protein>
    <recommendedName>
        <fullName evidence="12">L-dopachrome isomerase</fullName>
        <ecNumber evidence="9">5.3.2.1</ecNumber>
        <ecNumber evidence="8">5.3.3.12</ecNumber>
    </recommendedName>
    <alternativeName>
        <fullName evidence="10">L-dopachrome tautomerase</fullName>
    </alternativeName>
    <alternativeName>
        <fullName evidence="11">Phenylpyruvate tautomerase</fullName>
    </alternativeName>
</protein>
<comment type="similarity">
    <text evidence="2">Belongs to the MIF family.</text>
</comment>
<evidence type="ECO:0000256" key="4">
    <source>
        <dbReference type="ARBA" id="ARBA00022525"/>
    </source>
</evidence>
<comment type="caution">
    <text evidence="13">The sequence shown here is derived from an EMBL/GenBank/DDBJ whole genome shotgun (WGS) entry which is preliminary data.</text>
</comment>
<dbReference type="InterPro" id="IPR001398">
    <property type="entry name" value="Macrophage_inhib_fac"/>
</dbReference>
<dbReference type="EC" id="5.3.3.12" evidence="8"/>
<dbReference type="GO" id="GO:0050178">
    <property type="term" value="F:phenylpyruvate tautomerase activity"/>
    <property type="evidence" value="ECO:0007669"/>
    <property type="project" value="UniProtKB-EC"/>
</dbReference>
<dbReference type="EMBL" id="AMGV01000005">
    <property type="protein sequence ID" value="KEF57016.1"/>
    <property type="molecule type" value="Genomic_DNA"/>
</dbReference>
<gene>
    <name evidence="13" type="ORF">A1O9_07206</name>
</gene>
<evidence type="ECO:0000313" key="14">
    <source>
        <dbReference type="Proteomes" id="UP000027920"/>
    </source>
</evidence>
<dbReference type="Gene3D" id="3.30.429.10">
    <property type="entry name" value="Macrophage Migration Inhibitory Factor"/>
    <property type="match status" value="1"/>
</dbReference>
<proteinExistence type="inferred from homology"/>
<dbReference type="PANTHER" id="PTHR11954:SF6">
    <property type="entry name" value="MACROPHAGE MIGRATION INHIBITORY FACTOR"/>
    <property type="match status" value="1"/>
</dbReference>
<evidence type="ECO:0000256" key="8">
    <source>
        <dbReference type="ARBA" id="ARBA00038932"/>
    </source>
</evidence>
<keyword evidence="14" id="KW-1185">Reference proteome</keyword>
<accession>A0A072PAW4</accession>
<dbReference type="VEuPathDB" id="FungiDB:A1O9_07206"/>
<evidence type="ECO:0000313" key="13">
    <source>
        <dbReference type="EMBL" id="KEF57016.1"/>
    </source>
</evidence>
<dbReference type="Proteomes" id="UP000027920">
    <property type="component" value="Unassembled WGS sequence"/>
</dbReference>
<evidence type="ECO:0000256" key="2">
    <source>
        <dbReference type="ARBA" id="ARBA00005851"/>
    </source>
</evidence>
<evidence type="ECO:0000256" key="11">
    <source>
        <dbReference type="ARBA" id="ARBA00041912"/>
    </source>
</evidence>
<sequence length="334" mass="37570">MAFPLHPASTPSSTSRINAVDVENAFSTPPNGGNASDARYHLNRALSPPERRVKHVQRAQSTPPEITHTHQYGTLTKCTEGQLSDVACLEHSWQRMQISKKRSQYYTDAFSCRESNNTAKERVAKDSIILAELKMNSCVEPEKDFLIDFSFRLSEIYQRPPSCIMITLNTDVTMLLAGTSEPAYHLTIAALQAEIAATKNKRSTHLIQDFMLDALEIQPARGVLRFEAVAEENLATNGMTALQEIEQLERQPNDDDGIFRALSRQRSRRNKQSCGPILTDKVRTAFPSLRASTPSHQQYNFLATTEILTKSTDGSNPVRKRVKTRKSILSFFRK</sequence>
<evidence type="ECO:0000256" key="10">
    <source>
        <dbReference type="ARBA" id="ARBA00041631"/>
    </source>
</evidence>
<dbReference type="PANTHER" id="PTHR11954">
    <property type="entry name" value="D-DOPACHROME DECARBOXYLASE"/>
    <property type="match status" value="1"/>
</dbReference>
<reference evidence="13 14" key="1">
    <citation type="submission" date="2013-03" db="EMBL/GenBank/DDBJ databases">
        <title>The Genome Sequence of Exophiala aquamarina CBS 119918.</title>
        <authorList>
            <consortium name="The Broad Institute Genomics Platform"/>
            <person name="Cuomo C."/>
            <person name="de Hoog S."/>
            <person name="Gorbushina A."/>
            <person name="Walker B."/>
            <person name="Young S.K."/>
            <person name="Zeng Q."/>
            <person name="Gargeya S."/>
            <person name="Fitzgerald M."/>
            <person name="Haas B."/>
            <person name="Abouelleil A."/>
            <person name="Allen A.W."/>
            <person name="Alvarado L."/>
            <person name="Arachchi H.M."/>
            <person name="Berlin A.M."/>
            <person name="Chapman S.B."/>
            <person name="Gainer-Dewar J."/>
            <person name="Goldberg J."/>
            <person name="Griggs A."/>
            <person name="Gujja S."/>
            <person name="Hansen M."/>
            <person name="Howarth C."/>
            <person name="Imamovic A."/>
            <person name="Ireland A."/>
            <person name="Larimer J."/>
            <person name="McCowan C."/>
            <person name="Murphy C."/>
            <person name="Pearson M."/>
            <person name="Poon T.W."/>
            <person name="Priest M."/>
            <person name="Roberts A."/>
            <person name="Saif S."/>
            <person name="Shea T."/>
            <person name="Sisk P."/>
            <person name="Sykes S."/>
            <person name="Wortman J."/>
            <person name="Nusbaum C."/>
            <person name="Birren B."/>
        </authorList>
    </citation>
    <scope>NUCLEOTIDE SEQUENCE [LARGE SCALE GENOMIC DNA]</scope>
    <source>
        <strain evidence="13 14">CBS 119918</strain>
    </source>
</reference>
<evidence type="ECO:0000256" key="6">
    <source>
        <dbReference type="ARBA" id="ARBA00036735"/>
    </source>
</evidence>
<evidence type="ECO:0000256" key="7">
    <source>
        <dbReference type="ARBA" id="ARBA00036823"/>
    </source>
</evidence>
<name>A0A072PAW4_9EURO</name>
<dbReference type="OrthoDB" id="255819at2759"/>
<keyword evidence="4" id="KW-0964">Secreted</keyword>
<evidence type="ECO:0000256" key="12">
    <source>
        <dbReference type="ARBA" id="ARBA00042730"/>
    </source>
</evidence>
<dbReference type="EC" id="5.3.2.1" evidence="9"/>
<dbReference type="Pfam" id="PF01187">
    <property type="entry name" value="MIF"/>
    <property type="match status" value="1"/>
</dbReference>
<dbReference type="AlphaFoldDB" id="A0A072PAW4"/>
<dbReference type="InterPro" id="IPR014347">
    <property type="entry name" value="Tautomerase/MIF_sf"/>
</dbReference>
<dbReference type="SUPFAM" id="SSF55331">
    <property type="entry name" value="Tautomerase/MIF"/>
    <property type="match status" value="1"/>
</dbReference>
<dbReference type="HOGENOM" id="CLU_038298_3_0_1"/>
<comment type="catalytic activity">
    <reaction evidence="7">
        <text>L-dopachrome = 5,6-dihydroxyindole-2-carboxylate</text>
        <dbReference type="Rhea" id="RHEA:13041"/>
        <dbReference type="ChEBI" id="CHEBI:16875"/>
        <dbReference type="ChEBI" id="CHEBI:57509"/>
        <dbReference type="EC" id="5.3.3.12"/>
    </reaction>
</comment>
<dbReference type="RefSeq" id="XP_013259606.1">
    <property type="nucleotide sequence ID" value="XM_013404152.1"/>
</dbReference>
<dbReference type="STRING" id="1182545.A0A072PAW4"/>
<keyword evidence="3" id="KW-0202">Cytokine</keyword>
<dbReference type="GO" id="GO:0004167">
    <property type="term" value="F:dopachrome isomerase activity"/>
    <property type="evidence" value="ECO:0007669"/>
    <property type="project" value="UniProtKB-EC"/>
</dbReference>
<evidence type="ECO:0000256" key="1">
    <source>
        <dbReference type="ARBA" id="ARBA00004613"/>
    </source>
</evidence>
<evidence type="ECO:0000256" key="9">
    <source>
        <dbReference type="ARBA" id="ARBA00039086"/>
    </source>
</evidence>
<organism evidence="13 14">
    <name type="scientific">Exophiala aquamarina CBS 119918</name>
    <dbReference type="NCBI Taxonomy" id="1182545"/>
    <lineage>
        <taxon>Eukaryota</taxon>
        <taxon>Fungi</taxon>
        <taxon>Dikarya</taxon>
        <taxon>Ascomycota</taxon>
        <taxon>Pezizomycotina</taxon>
        <taxon>Eurotiomycetes</taxon>
        <taxon>Chaetothyriomycetidae</taxon>
        <taxon>Chaetothyriales</taxon>
        <taxon>Herpotrichiellaceae</taxon>
        <taxon>Exophiala</taxon>
    </lineage>
</organism>
<evidence type="ECO:0000256" key="3">
    <source>
        <dbReference type="ARBA" id="ARBA00022514"/>
    </source>
</evidence>
<dbReference type="GeneID" id="25282120"/>
<comment type="subcellular location">
    <subcellularLocation>
        <location evidence="1">Secreted</location>
    </subcellularLocation>
</comment>
<evidence type="ECO:0000256" key="5">
    <source>
        <dbReference type="ARBA" id="ARBA00023235"/>
    </source>
</evidence>
<keyword evidence="5" id="KW-0413">Isomerase</keyword>